<dbReference type="AlphaFoldDB" id="A0A0D8HGW9"/>
<dbReference type="InterPro" id="IPR050471">
    <property type="entry name" value="AB_hydrolase"/>
</dbReference>
<dbReference type="Pfam" id="PF12697">
    <property type="entry name" value="Abhydrolase_6"/>
    <property type="match status" value="1"/>
</dbReference>
<organism evidence="2 3">
    <name type="scientific">Acidithrix ferrooxidans</name>
    <dbReference type="NCBI Taxonomy" id="1280514"/>
    <lineage>
        <taxon>Bacteria</taxon>
        <taxon>Bacillati</taxon>
        <taxon>Actinomycetota</taxon>
        <taxon>Acidimicrobiia</taxon>
        <taxon>Acidimicrobiales</taxon>
        <taxon>Acidimicrobiaceae</taxon>
        <taxon>Acidithrix</taxon>
    </lineage>
</organism>
<feature type="domain" description="AB hydrolase-1" evidence="1">
    <location>
        <begin position="27"/>
        <end position="258"/>
    </location>
</feature>
<dbReference type="InterPro" id="IPR000073">
    <property type="entry name" value="AB_hydrolase_1"/>
</dbReference>
<keyword evidence="3" id="KW-1185">Reference proteome</keyword>
<dbReference type="InterPro" id="IPR029058">
    <property type="entry name" value="AB_hydrolase_fold"/>
</dbReference>
<dbReference type="EMBL" id="JXYS01000068">
    <property type="protein sequence ID" value="KJF17012.1"/>
    <property type="molecule type" value="Genomic_DNA"/>
</dbReference>
<accession>A0A0D8HGW9</accession>
<evidence type="ECO:0000313" key="3">
    <source>
        <dbReference type="Proteomes" id="UP000032360"/>
    </source>
</evidence>
<dbReference type="Proteomes" id="UP000032360">
    <property type="component" value="Unassembled WGS sequence"/>
</dbReference>
<dbReference type="GO" id="GO:0016787">
    <property type="term" value="F:hydrolase activity"/>
    <property type="evidence" value="ECO:0007669"/>
    <property type="project" value="UniProtKB-KW"/>
</dbReference>
<dbReference type="SUPFAM" id="SSF53474">
    <property type="entry name" value="alpha/beta-Hydrolases"/>
    <property type="match status" value="1"/>
</dbReference>
<dbReference type="Gene3D" id="3.40.50.1820">
    <property type="entry name" value="alpha/beta hydrolase"/>
    <property type="match status" value="1"/>
</dbReference>
<dbReference type="PANTHER" id="PTHR43433">
    <property type="entry name" value="HYDROLASE, ALPHA/BETA FOLD FAMILY PROTEIN"/>
    <property type="match status" value="1"/>
</dbReference>
<gene>
    <name evidence="2" type="ORF">AXFE_21470</name>
</gene>
<protein>
    <submittedName>
        <fullName evidence="2">Alpha/beta hydrolase family protein</fullName>
    </submittedName>
</protein>
<name>A0A0D8HGW9_9ACTN</name>
<dbReference type="STRING" id="1280514.AXFE_21470"/>
<proteinExistence type="predicted"/>
<keyword evidence="2" id="KW-0378">Hydrolase</keyword>
<dbReference type="PANTHER" id="PTHR43433:SF5">
    <property type="entry name" value="AB HYDROLASE-1 DOMAIN-CONTAINING PROTEIN"/>
    <property type="match status" value="1"/>
</dbReference>
<evidence type="ECO:0000313" key="2">
    <source>
        <dbReference type="EMBL" id="KJF17012.1"/>
    </source>
</evidence>
<reference evidence="2 3" key="1">
    <citation type="submission" date="2015-01" db="EMBL/GenBank/DDBJ databases">
        <title>Draft genome of the acidophilic iron oxidizer Acidithrix ferrooxidans strain Py-F3.</title>
        <authorList>
            <person name="Poehlein A."/>
            <person name="Eisen S."/>
            <person name="Schloemann M."/>
            <person name="Johnson B.D."/>
            <person name="Daniel R."/>
            <person name="Muehling M."/>
        </authorList>
    </citation>
    <scope>NUCLEOTIDE SEQUENCE [LARGE SCALE GENOMIC DNA]</scope>
    <source>
        <strain evidence="2 3">Py-F3</strain>
    </source>
</reference>
<comment type="caution">
    <text evidence="2">The sequence shown here is derived from an EMBL/GenBank/DDBJ whole genome shotgun (WGS) entry which is preliminary data.</text>
</comment>
<evidence type="ECO:0000259" key="1">
    <source>
        <dbReference type="Pfam" id="PF12697"/>
    </source>
</evidence>
<sequence>MLTSRSDSLSITFQEARGLLFEGTTQLILVHGAMDRAKSFSRMTRSLVDFGFDTKSYDRRGYEESALVDPYSQQNPPTIEDHILDLASVIGEQKSLIFGHSLGGTIALLLSARNISPIAGIVTFESPLPWMEFWRRSGAYGIDPDKPLDLDFCEEFAEIFMKRMLGEERWMRLPPSTRKKRRLEGSVLVAEMASMSHLTPPLDPSLIKVPTIIGCGIDAPSRHKEATAYLASNIAGAKAVEIADTDHGVHLTNPTAAVDLIKGLWQFTKD</sequence>